<reference evidence="18 19" key="1">
    <citation type="submission" date="2017-07" db="EMBL/GenBank/DDBJ databases">
        <title>Elstera cyanobacteriorum sp. nov., a novel bacterium isolated from cyanobacterial aggregates in a eutrophic lake.</title>
        <authorList>
            <person name="Cai H."/>
        </authorList>
    </citation>
    <scope>NUCLEOTIDE SEQUENCE [LARGE SCALE GENOMIC DNA]</scope>
    <source>
        <strain evidence="18 19">TH019</strain>
    </source>
</reference>
<dbReference type="Pfam" id="PF12826">
    <property type="entry name" value="HHH_2"/>
    <property type="match status" value="1"/>
</dbReference>
<dbReference type="InterPro" id="IPR010994">
    <property type="entry name" value="RuvA_2-like"/>
</dbReference>
<dbReference type="Gene3D" id="6.20.10.30">
    <property type="match status" value="1"/>
</dbReference>
<dbReference type="PANTHER" id="PTHR23389:SF9">
    <property type="entry name" value="DNA LIGASE"/>
    <property type="match status" value="1"/>
</dbReference>
<proteinExistence type="inferred from homology"/>
<dbReference type="InterPro" id="IPR013840">
    <property type="entry name" value="DNAligase_N"/>
</dbReference>
<keyword evidence="19" id="KW-1185">Reference proteome</keyword>
<dbReference type="Gene3D" id="3.40.50.10190">
    <property type="entry name" value="BRCT domain"/>
    <property type="match status" value="1"/>
</dbReference>
<feature type="binding site" evidence="15">
    <location>
        <position position="132"/>
    </location>
    <ligand>
        <name>NAD(+)</name>
        <dbReference type="ChEBI" id="CHEBI:57540"/>
    </ligand>
</feature>
<keyword evidence="4 15" id="KW-0436">Ligase</keyword>
<sequence length="698" mass="76020">MTDTRRLAVEALTEADAAAELARLASEIARHDRLYHGQDAPEVDDATYDALRQRNQAIEARFPALMRPDSPSLKVGAAASSGFAKVRHARPMLSLDNAFTDGDVGDFFDGVRRFLDRDFAADPALTLAVVAEPKIDGLSLSLRYENRQLVQAATRGDGTEGEDVTANVRTIAEVPQRLSDAAPTSSMEIRGEVYMRRADFQRLNETQAAAGEKIFANPRNAAAGSLRQLDPRITASRPLAFFAYASGESDAPLADSHWHFLENLKAWGFQVNPLSKRCEGLDAVLAFYRDIGNHRADLPYDIDGVVYKVDRYDWQVRLGFVARAPRWAIAHKFPAEQARTRLNAISIQVGRTGVLTPVAELEPITVGGVTVSRATLHNEDEIARKDVRIGDLVIIQRAGDVIPQVLGPVDSERPEGAAPFAFPHVCPACGSVAVRREGEVARRCTGGLICPAQAVERLRHFVSRDGFDIEGLGEKHIQAFYDDGLVRTPADLFRLEAKHTDLREREGWGAQSLRNLYTALTARRQIAFERFLFALGIPQIGQATAKLLAHHYGDFASLRAALLAAREPETAALQELLAINGIGASMAADLIAFFAEPHNEAVLDDLLSLITILPAERVEVAESSAIAGKTVVFTGELTRITRREAKAQAERLGAKVAGSVSAKTDYVIVGADAGSKAKKAAELGIQMLTEDEWLTLIG</sequence>
<feature type="active site" description="N6-AMP-lysine intermediate" evidence="15">
    <location>
        <position position="134"/>
    </location>
</feature>
<dbReference type="Pfam" id="PF03120">
    <property type="entry name" value="OB_DNA_ligase"/>
    <property type="match status" value="1"/>
</dbReference>
<dbReference type="Gene3D" id="3.30.470.30">
    <property type="entry name" value="DNA ligase/mRNA capping enzyme"/>
    <property type="match status" value="1"/>
</dbReference>
<dbReference type="PROSITE" id="PS50172">
    <property type="entry name" value="BRCT"/>
    <property type="match status" value="1"/>
</dbReference>
<feature type="binding site" evidence="15">
    <location>
        <position position="308"/>
    </location>
    <ligand>
        <name>NAD(+)</name>
        <dbReference type="ChEBI" id="CHEBI:57540"/>
    </ligand>
</feature>
<dbReference type="InterPro" id="IPR013839">
    <property type="entry name" value="DNAligase_adenylation"/>
</dbReference>
<dbReference type="GO" id="GO:0046872">
    <property type="term" value="F:metal ion binding"/>
    <property type="evidence" value="ECO:0007669"/>
    <property type="project" value="UniProtKB-KW"/>
</dbReference>
<comment type="caution">
    <text evidence="18">The sequence shown here is derived from an EMBL/GenBank/DDBJ whole genome shotgun (WGS) entry which is preliminary data.</text>
</comment>
<evidence type="ECO:0000256" key="14">
    <source>
        <dbReference type="ARBA" id="ARBA00060881"/>
    </source>
</evidence>
<dbReference type="OrthoDB" id="9759736at2"/>
<dbReference type="InterPro" id="IPR012340">
    <property type="entry name" value="NA-bd_OB-fold"/>
</dbReference>
<dbReference type="Pfam" id="PF03119">
    <property type="entry name" value="DNA_ligase_ZBD"/>
    <property type="match status" value="1"/>
</dbReference>
<feature type="binding site" evidence="15">
    <location>
        <position position="192"/>
    </location>
    <ligand>
        <name>NAD(+)</name>
        <dbReference type="ChEBI" id="CHEBI:57540"/>
    </ligand>
</feature>
<evidence type="ECO:0000256" key="15">
    <source>
        <dbReference type="HAMAP-Rule" id="MF_01588"/>
    </source>
</evidence>
<accession>A0A255XJJ6</accession>
<evidence type="ECO:0000256" key="4">
    <source>
        <dbReference type="ARBA" id="ARBA00022598"/>
    </source>
</evidence>
<keyword evidence="6 15" id="KW-0479">Metal-binding</keyword>
<dbReference type="RefSeq" id="WP_094410691.1">
    <property type="nucleotide sequence ID" value="NZ_BMJZ01000003.1"/>
</dbReference>
<comment type="similarity">
    <text evidence="14 15">Belongs to the NAD-dependent DNA ligase family. LigA subfamily.</text>
</comment>
<gene>
    <name evidence="15" type="primary">ligA</name>
    <name evidence="18" type="ORF">CHR90_17030</name>
</gene>
<dbReference type="SUPFAM" id="SSF56091">
    <property type="entry name" value="DNA ligase/mRNA capping enzyme, catalytic domain"/>
    <property type="match status" value="1"/>
</dbReference>
<evidence type="ECO:0000256" key="6">
    <source>
        <dbReference type="ARBA" id="ARBA00022723"/>
    </source>
</evidence>
<dbReference type="FunFam" id="3.30.470.30:FF:000001">
    <property type="entry name" value="DNA ligase"/>
    <property type="match status" value="1"/>
</dbReference>
<dbReference type="InterPro" id="IPR036420">
    <property type="entry name" value="BRCT_dom_sf"/>
</dbReference>
<keyword evidence="12 15" id="KW-0464">Manganese</keyword>
<evidence type="ECO:0000256" key="9">
    <source>
        <dbReference type="ARBA" id="ARBA00022842"/>
    </source>
</evidence>
<feature type="binding site" evidence="15">
    <location>
        <position position="426"/>
    </location>
    <ligand>
        <name>Zn(2+)</name>
        <dbReference type="ChEBI" id="CHEBI:29105"/>
    </ligand>
</feature>
<dbReference type="InterPro" id="IPR018239">
    <property type="entry name" value="DNA_ligase_AS"/>
</dbReference>
<evidence type="ECO:0000313" key="18">
    <source>
        <dbReference type="EMBL" id="OYQ17052.1"/>
    </source>
</evidence>
<comment type="function">
    <text evidence="1 15">DNA ligase that catalyzes the formation of phosphodiester linkages between 5'-phosphoryl and 3'-hydroxyl groups in double-stranded DNA using NAD as a coenzyme and as the energy source for the reaction. It is essential for DNA replication and repair of damaged DNA.</text>
</comment>
<keyword evidence="5 15" id="KW-0235">DNA replication</keyword>
<dbReference type="PIRSF" id="PIRSF001604">
    <property type="entry name" value="LigA"/>
    <property type="match status" value="1"/>
</dbReference>
<dbReference type="InterPro" id="IPR033136">
    <property type="entry name" value="DNA_ligase_CS"/>
</dbReference>
<dbReference type="InterPro" id="IPR001679">
    <property type="entry name" value="DNA_ligase"/>
</dbReference>
<dbReference type="HAMAP" id="MF_01588">
    <property type="entry name" value="DNA_ligase_A"/>
    <property type="match status" value="1"/>
</dbReference>
<evidence type="ECO:0000256" key="10">
    <source>
        <dbReference type="ARBA" id="ARBA00023027"/>
    </source>
</evidence>
<dbReference type="SMART" id="SM00292">
    <property type="entry name" value="BRCT"/>
    <property type="match status" value="1"/>
</dbReference>
<dbReference type="Pfam" id="PF00533">
    <property type="entry name" value="BRCT"/>
    <property type="match status" value="1"/>
</dbReference>
<dbReference type="PANTHER" id="PTHR23389">
    <property type="entry name" value="CHROMOSOME TRANSMISSION FIDELITY FACTOR 18"/>
    <property type="match status" value="1"/>
</dbReference>
<dbReference type="GO" id="GO:0006281">
    <property type="term" value="P:DNA repair"/>
    <property type="evidence" value="ECO:0007669"/>
    <property type="project" value="UniProtKB-KW"/>
</dbReference>
<feature type="binding site" evidence="15">
    <location>
        <position position="332"/>
    </location>
    <ligand>
        <name>NAD(+)</name>
        <dbReference type="ChEBI" id="CHEBI:57540"/>
    </ligand>
</feature>
<keyword evidence="8 15" id="KW-0862">Zinc</keyword>
<evidence type="ECO:0000256" key="13">
    <source>
        <dbReference type="ARBA" id="ARBA00034005"/>
    </source>
</evidence>
<keyword evidence="7 15" id="KW-0227">DNA damage</keyword>
<feature type="binding site" evidence="15">
    <location>
        <begin position="45"/>
        <end position="49"/>
    </location>
    <ligand>
        <name>NAD(+)</name>
        <dbReference type="ChEBI" id="CHEBI:57540"/>
    </ligand>
</feature>
<dbReference type="Gene3D" id="1.10.150.20">
    <property type="entry name" value="5' to 3' exonuclease, C-terminal subdomain"/>
    <property type="match status" value="2"/>
</dbReference>
<dbReference type="InterPro" id="IPR041663">
    <property type="entry name" value="DisA/LigA_HHH"/>
</dbReference>
<keyword evidence="10 15" id="KW-0520">NAD</keyword>
<dbReference type="FunFam" id="1.10.150.20:FF:000007">
    <property type="entry name" value="DNA ligase"/>
    <property type="match status" value="1"/>
</dbReference>
<dbReference type="Gene3D" id="1.10.287.610">
    <property type="entry name" value="Helix hairpin bin"/>
    <property type="match status" value="1"/>
</dbReference>
<evidence type="ECO:0000256" key="3">
    <source>
        <dbReference type="ARBA" id="ARBA00013308"/>
    </source>
</evidence>
<dbReference type="EC" id="6.5.1.2" evidence="2 15"/>
<dbReference type="EMBL" id="NOXS01000035">
    <property type="protein sequence ID" value="OYQ17052.1"/>
    <property type="molecule type" value="Genomic_DNA"/>
</dbReference>
<feature type="binding site" evidence="15">
    <location>
        <position position="450"/>
    </location>
    <ligand>
        <name>Zn(2+)</name>
        <dbReference type="ChEBI" id="CHEBI:29105"/>
    </ligand>
</feature>
<organism evidence="18 19">
    <name type="scientific">Elstera cyanobacteriorum</name>
    <dbReference type="NCBI Taxonomy" id="2022747"/>
    <lineage>
        <taxon>Bacteria</taxon>
        <taxon>Pseudomonadati</taxon>
        <taxon>Pseudomonadota</taxon>
        <taxon>Alphaproteobacteria</taxon>
        <taxon>Rhodospirillales</taxon>
        <taxon>Rhodospirillaceae</taxon>
        <taxon>Elstera</taxon>
    </lineage>
</organism>
<feature type="domain" description="BRCT" evidence="17">
    <location>
        <begin position="621"/>
        <end position="694"/>
    </location>
</feature>
<evidence type="ECO:0000256" key="1">
    <source>
        <dbReference type="ARBA" id="ARBA00004067"/>
    </source>
</evidence>
<evidence type="ECO:0000256" key="11">
    <source>
        <dbReference type="ARBA" id="ARBA00023204"/>
    </source>
</evidence>
<evidence type="ECO:0000256" key="16">
    <source>
        <dbReference type="RuleBase" id="RU000618"/>
    </source>
</evidence>
<dbReference type="GO" id="GO:0006260">
    <property type="term" value="P:DNA replication"/>
    <property type="evidence" value="ECO:0007669"/>
    <property type="project" value="UniProtKB-KW"/>
</dbReference>
<dbReference type="SUPFAM" id="SSF47781">
    <property type="entry name" value="RuvA domain 2-like"/>
    <property type="match status" value="1"/>
</dbReference>
<evidence type="ECO:0000259" key="17">
    <source>
        <dbReference type="PROSITE" id="PS50172"/>
    </source>
</evidence>
<dbReference type="NCBIfam" id="NF005932">
    <property type="entry name" value="PRK07956.1"/>
    <property type="match status" value="1"/>
</dbReference>
<dbReference type="NCBIfam" id="TIGR00575">
    <property type="entry name" value="dnlj"/>
    <property type="match status" value="1"/>
</dbReference>
<evidence type="ECO:0000256" key="2">
    <source>
        <dbReference type="ARBA" id="ARBA00012722"/>
    </source>
</evidence>
<dbReference type="Gene3D" id="2.40.50.140">
    <property type="entry name" value="Nucleic acid-binding proteins"/>
    <property type="match status" value="1"/>
</dbReference>
<keyword evidence="9 15" id="KW-0460">Magnesium</keyword>
<dbReference type="FunFam" id="2.40.50.140:FF:000012">
    <property type="entry name" value="DNA ligase"/>
    <property type="match status" value="1"/>
</dbReference>
<dbReference type="Proteomes" id="UP000216361">
    <property type="component" value="Unassembled WGS sequence"/>
</dbReference>
<dbReference type="SUPFAM" id="SSF52113">
    <property type="entry name" value="BRCT domain"/>
    <property type="match status" value="1"/>
</dbReference>
<dbReference type="SUPFAM" id="SSF50249">
    <property type="entry name" value="Nucleic acid-binding proteins"/>
    <property type="match status" value="1"/>
</dbReference>
<comment type="catalytic activity">
    <reaction evidence="13 15 16">
        <text>NAD(+) + (deoxyribonucleotide)n-3'-hydroxyl + 5'-phospho-(deoxyribonucleotide)m = (deoxyribonucleotide)n+m + AMP + beta-nicotinamide D-nucleotide.</text>
        <dbReference type="EC" id="6.5.1.2"/>
    </reaction>
</comment>
<protein>
    <recommendedName>
        <fullName evidence="3 15">DNA ligase</fullName>
        <ecNumber evidence="2 15">6.5.1.2</ecNumber>
    </recommendedName>
    <alternativeName>
        <fullName evidence="15">Polydeoxyribonucleotide synthase [NAD(+)]</fullName>
    </alternativeName>
</protein>
<feature type="binding site" evidence="15">
    <location>
        <begin position="94"/>
        <end position="95"/>
    </location>
    <ligand>
        <name>NAD(+)</name>
        <dbReference type="ChEBI" id="CHEBI:57540"/>
    </ligand>
</feature>
<dbReference type="SMART" id="SM00532">
    <property type="entry name" value="LIGANc"/>
    <property type="match status" value="1"/>
</dbReference>
<feature type="binding site" evidence="15">
    <location>
        <position position="155"/>
    </location>
    <ligand>
        <name>NAD(+)</name>
        <dbReference type="ChEBI" id="CHEBI:57540"/>
    </ligand>
</feature>
<name>A0A255XJJ6_9PROT</name>
<keyword evidence="11 15" id="KW-0234">DNA repair</keyword>
<dbReference type="GO" id="GO:0003911">
    <property type="term" value="F:DNA ligase (NAD+) activity"/>
    <property type="evidence" value="ECO:0007669"/>
    <property type="project" value="UniProtKB-UniRule"/>
</dbReference>
<dbReference type="PROSITE" id="PS01056">
    <property type="entry name" value="DNA_LIGASE_N2"/>
    <property type="match status" value="1"/>
</dbReference>
<evidence type="ECO:0000256" key="8">
    <source>
        <dbReference type="ARBA" id="ARBA00022833"/>
    </source>
</evidence>
<evidence type="ECO:0000256" key="7">
    <source>
        <dbReference type="ARBA" id="ARBA00022763"/>
    </source>
</evidence>
<dbReference type="Pfam" id="PF01653">
    <property type="entry name" value="DNA_ligase_aden"/>
    <property type="match status" value="1"/>
</dbReference>
<dbReference type="AlphaFoldDB" id="A0A255XJJ6"/>
<comment type="cofactor">
    <cofactor evidence="15">
        <name>Mg(2+)</name>
        <dbReference type="ChEBI" id="CHEBI:18420"/>
    </cofactor>
    <cofactor evidence="15">
        <name>Mn(2+)</name>
        <dbReference type="ChEBI" id="CHEBI:29035"/>
    </cofactor>
</comment>
<comment type="caution">
    <text evidence="15">Lacks conserved residue(s) required for the propagation of feature annotation.</text>
</comment>
<evidence type="ECO:0000256" key="5">
    <source>
        <dbReference type="ARBA" id="ARBA00022705"/>
    </source>
</evidence>
<dbReference type="PROSITE" id="PS01055">
    <property type="entry name" value="DNA_LIGASE_N1"/>
    <property type="match status" value="1"/>
</dbReference>
<dbReference type="InterPro" id="IPR004149">
    <property type="entry name" value="Znf_DNAligase_C4"/>
</dbReference>
<feature type="binding site" evidence="15">
    <location>
        <position position="429"/>
    </location>
    <ligand>
        <name>Zn(2+)</name>
        <dbReference type="ChEBI" id="CHEBI:29105"/>
    </ligand>
</feature>
<dbReference type="CDD" id="cd00114">
    <property type="entry name" value="LIGANc"/>
    <property type="match status" value="1"/>
</dbReference>
<evidence type="ECO:0000313" key="19">
    <source>
        <dbReference type="Proteomes" id="UP000216361"/>
    </source>
</evidence>
<dbReference type="InterPro" id="IPR001357">
    <property type="entry name" value="BRCT_dom"/>
</dbReference>
<dbReference type="InterPro" id="IPR004150">
    <property type="entry name" value="NAD_DNA_ligase_OB"/>
</dbReference>
<dbReference type="CDD" id="cd17748">
    <property type="entry name" value="BRCT_DNA_ligase_like"/>
    <property type="match status" value="1"/>
</dbReference>
<dbReference type="GO" id="GO:0005829">
    <property type="term" value="C:cytosol"/>
    <property type="evidence" value="ECO:0007669"/>
    <property type="project" value="TreeGrafter"/>
</dbReference>
<evidence type="ECO:0000256" key="12">
    <source>
        <dbReference type="ARBA" id="ARBA00023211"/>
    </source>
</evidence>